<dbReference type="InterPro" id="IPR036388">
    <property type="entry name" value="WH-like_DNA-bd_sf"/>
</dbReference>
<evidence type="ECO:0000256" key="3">
    <source>
        <dbReference type="ARBA" id="ARBA00023125"/>
    </source>
</evidence>
<dbReference type="Pfam" id="PF03466">
    <property type="entry name" value="LysR_substrate"/>
    <property type="match status" value="1"/>
</dbReference>
<keyword evidence="3" id="KW-0238">DNA-binding</keyword>
<keyword evidence="4" id="KW-0804">Transcription</keyword>
<dbReference type="SUPFAM" id="SSF46785">
    <property type="entry name" value="Winged helix' DNA-binding domain"/>
    <property type="match status" value="1"/>
</dbReference>
<evidence type="ECO:0000256" key="4">
    <source>
        <dbReference type="ARBA" id="ARBA00023163"/>
    </source>
</evidence>
<keyword evidence="7" id="KW-1185">Reference proteome</keyword>
<dbReference type="Gene3D" id="3.40.190.290">
    <property type="match status" value="1"/>
</dbReference>
<dbReference type="CDD" id="cd08422">
    <property type="entry name" value="PBP2_CrgA_like"/>
    <property type="match status" value="1"/>
</dbReference>
<comment type="caution">
    <text evidence="6">The sequence shown here is derived from an EMBL/GenBank/DDBJ whole genome shotgun (WGS) entry which is preliminary data.</text>
</comment>
<evidence type="ECO:0000313" key="7">
    <source>
        <dbReference type="Proteomes" id="UP001107961"/>
    </source>
</evidence>
<accession>A0A9Q3W5I9</accession>
<dbReference type="RefSeq" id="WP_080531587.1">
    <property type="nucleotide sequence ID" value="NZ_CP012331.1"/>
</dbReference>
<dbReference type="SUPFAM" id="SSF53850">
    <property type="entry name" value="Periplasmic binding protein-like II"/>
    <property type="match status" value="1"/>
</dbReference>
<name>A0A9Q3W5I9_9GAMM</name>
<dbReference type="KEGG" id="axe:P40_18905"/>
<dbReference type="Proteomes" id="UP001107961">
    <property type="component" value="Unassembled WGS sequence"/>
</dbReference>
<dbReference type="InterPro" id="IPR005119">
    <property type="entry name" value="LysR_subst-bd"/>
</dbReference>
<dbReference type="PANTHER" id="PTHR30537:SF5">
    <property type="entry name" value="HTH-TYPE TRANSCRIPTIONAL ACTIVATOR TTDR-RELATED"/>
    <property type="match status" value="1"/>
</dbReference>
<evidence type="ECO:0000256" key="1">
    <source>
        <dbReference type="ARBA" id="ARBA00009437"/>
    </source>
</evidence>
<evidence type="ECO:0000259" key="5">
    <source>
        <dbReference type="PROSITE" id="PS50931"/>
    </source>
</evidence>
<sequence>MLKDINDLRIFERIVARGSLSAAARELGLSLAVVSKRLGELERQLDARLLHRTTRRLSLTEEGDILHQHCLRLLSQVDEAEAALLHHHGSVTGTLHLTAPTGFGRRHLVPALSRFTREYPELRVQLALTDTVEDLAKGGFDLAIRYGEPLDSRMVARRLAPNRRVLCASPDYLQRKGAPRKLADLVDHDCILIGQQPQADWYFGRGQRESAVRITSAFCCNDGEAAHALALQGAGIVLKSIWDVGEDLHCGRLIQVLPRHAPAAAPLNALYLHGRHLAPRVTLFLDFLKQYLHAHPQSSRAK</sequence>
<dbReference type="Gene3D" id="1.10.10.10">
    <property type="entry name" value="Winged helix-like DNA-binding domain superfamily/Winged helix DNA-binding domain"/>
    <property type="match status" value="1"/>
</dbReference>
<comment type="similarity">
    <text evidence="1">Belongs to the LysR transcriptional regulatory family.</text>
</comment>
<dbReference type="GO" id="GO:0003700">
    <property type="term" value="F:DNA-binding transcription factor activity"/>
    <property type="evidence" value="ECO:0007669"/>
    <property type="project" value="InterPro"/>
</dbReference>
<dbReference type="InterPro" id="IPR000847">
    <property type="entry name" value="LysR_HTH_N"/>
</dbReference>
<dbReference type="GO" id="GO:0043565">
    <property type="term" value="F:sequence-specific DNA binding"/>
    <property type="evidence" value="ECO:0007669"/>
    <property type="project" value="TreeGrafter"/>
</dbReference>
<dbReference type="EMBL" id="JAJVKT010000006">
    <property type="protein sequence ID" value="MCE7508212.1"/>
    <property type="molecule type" value="Genomic_DNA"/>
</dbReference>
<dbReference type="AlphaFoldDB" id="A0A9Q3W5I9"/>
<dbReference type="FunFam" id="3.40.190.290:FF:000001">
    <property type="entry name" value="Transcriptional regulator, LysR family"/>
    <property type="match status" value="1"/>
</dbReference>
<proteinExistence type="inferred from homology"/>
<keyword evidence="2" id="KW-0805">Transcription regulation</keyword>
<reference evidence="6" key="1">
    <citation type="submission" date="2022-01" db="EMBL/GenBank/DDBJ databases">
        <authorList>
            <person name="Karlyshev A.V."/>
            <person name="Jaspars M."/>
        </authorList>
    </citation>
    <scope>NUCLEOTIDE SEQUENCE</scope>
    <source>
        <strain evidence="6">AGSA3-2</strain>
    </source>
</reference>
<organism evidence="6 7">
    <name type="scientific">Alloalcanivorax xenomutans</name>
    <dbReference type="NCBI Taxonomy" id="1094342"/>
    <lineage>
        <taxon>Bacteria</taxon>
        <taxon>Pseudomonadati</taxon>
        <taxon>Pseudomonadota</taxon>
        <taxon>Gammaproteobacteria</taxon>
        <taxon>Oceanospirillales</taxon>
        <taxon>Alcanivoracaceae</taxon>
        <taxon>Alloalcanivorax</taxon>
    </lineage>
</organism>
<dbReference type="FunFam" id="1.10.10.10:FF:000001">
    <property type="entry name" value="LysR family transcriptional regulator"/>
    <property type="match status" value="1"/>
</dbReference>
<dbReference type="InterPro" id="IPR058163">
    <property type="entry name" value="LysR-type_TF_proteobact-type"/>
</dbReference>
<dbReference type="GO" id="GO:0006351">
    <property type="term" value="P:DNA-templated transcription"/>
    <property type="evidence" value="ECO:0007669"/>
    <property type="project" value="TreeGrafter"/>
</dbReference>
<feature type="domain" description="HTH lysR-type" evidence="5">
    <location>
        <begin position="1"/>
        <end position="60"/>
    </location>
</feature>
<dbReference type="Pfam" id="PF00126">
    <property type="entry name" value="HTH_1"/>
    <property type="match status" value="1"/>
</dbReference>
<gene>
    <name evidence="6" type="ORF">LZG35_06145</name>
</gene>
<dbReference type="InterPro" id="IPR036390">
    <property type="entry name" value="WH_DNA-bd_sf"/>
</dbReference>
<dbReference type="PANTHER" id="PTHR30537">
    <property type="entry name" value="HTH-TYPE TRANSCRIPTIONAL REGULATOR"/>
    <property type="match status" value="1"/>
</dbReference>
<dbReference type="PROSITE" id="PS50931">
    <property type="entry name" value="HTH_LYSR"/>
    <property type="match status" value="1"/>
</dbReference>
<evidence type="ECO:0000313" key="6">
    <source>
        <dbReference type="EMBL" id="MCE7508212.1"/>
    </source>
</evidence>
<evidence type="ECO:0000256" key="2">
    <source>
        <dbReference type="ARBA" id="ARBA00023015"/>
    </source>
</evidence>
<protein>
    <submittedName>
        <fullName evidence="6">LysR family transcriptional regulator</fullName>
    </submittedName>
</protein>